<dbReference type="Proteomes" id="UP001359559">
    <property type="component" value="Unassembled WGS sequence"/>
</dbReference>
<dbReference type="GO" id="GO:0006508">
    <property type="term" value="P:proteolysis"/>
    <property type="evidence" value="ECO:0007669"/>
    <property type="project" value="UniProtKB-KW"/>
</dbReference>
<gene>
    <name evidence="8" type="ORF">RJT34_30508</name>
</gene>
<dbReference type="FunFam" id="3.40.50.1820:FF:000190">
    <property type="entry name" value="Prolyl carboxypeptidase like protein"/>
    <property type="match status" value="1"/>
</dbReference>
<keyword evidence="4" id="KW-0378">Hydrolase</keyword>
<dbReference type="FunFam" id="3.40.50.1820:FF:000158">
    <property type="entry name" value="Thymus-specific serine protease"/>
    <property type="match status" value="1"/>
</dbReference>
<dbReference type="GO" id="GO:0005773">
    <property type="term" value="C:vacuole"/>
    <property type="evidence" value="ECO:0007669"/>
    <property type="project" value="TreeGrafter"/>
</dbReference>
<keyword evidence="6" id="KW-0472">Membrane</keyword>
<accession>A0AAN9I218</accession>
<dbReference type="Gene3D" id="3.40.50.1820">
    <property type="entry name" value="alpha/beta hydrolase"/>
    <property type="match status" value="1"/>
</dbReference>
<evidence type="ECO:0000313" key="9">
    <source>
        <dbReference type="Proteomes" id="UP001359559"/>
    </source>
</evidence>
<keyword evidence="3 7" id="KW-0732">Signal</keyword>
<feature type="chain" id="PRO_5042981718" description="Serine protease EDA2" evidence="7">
    <location>
        <begin position="20"/>
        <end position="606"/>
    </location>
</feature>
<keyword evidence="5" id="KW-0325">Glycoprotein</keyword>
<evidence type="ECO:0000256" key="7">
    <source>
        <dbReference type="SAM" id="SignalP"/>
    </source>
</evidence>
<evidence type="ECO:0000256" key="6">
    <source>
        <dbReference type="SAM" id="Phobius"/>
    </source>
</evidence>
<dbReference type="FunFam" id="1.20.120.980:FF:000005">
    <property type="entry name" value="Clan SC, family S28, unassigned serine peptidase"/>
    <property type="match status" value="1"/>
</dbReference>
<dbReference type="AlphaFoldDB" id="A0AAN9I218"/>
<dbReference type="Pfam" id="PF05577">
    <property type="entry name" value="Peptidase_S28"/>
    <property type="match status" value="1"/>
</dbReference>
<name>A0AAN9I218_CLITE</name>
<dbReference type="PANTHER" id="PTHR11010">
    <property type="entry name" value="PROTEASE S28 PRO-X CARBOXYPEPTIDASE-RELATED"/>
    <property type="match status" value="1"/>
</dbReference>
<evidence type="ECO:0000313" key="8">
    <source>
        <dbReference type="EMBL" id="KAK7262927.1"/>
    </source>
</evidence>
<keyword evidence="9" id="KW-1185">Reference proteome</keyword>
<dbReference type="InterPro" id="IPR042269">
    <property type="entry name" value="Ser_carbopepase_S28_SKS"/>
</dbReference>
<evidence type="ECO:0000256" key="3">
    <source>
        <dbReference type="ARBA" id="ARBA00022729"/>
    </source>
</evidence>
<sequence length="606" mass="68329">MFILILPSYLISIVRLVHPSSDAYLIRPSDCLQALDHVGDKSDSDETDYLIQNANENENCIPREKERTTHFESPTNLASAFLKQHPTATIPSRSKSECDSVEFLKGKKAKLKPEEASMAMKQHRWLIITALTLFLFMCFPAVLYGVVPPRMLLNKLSEGKYLTNNVLWFNQTLDHFSAYDHRQFQQRYYEFLDYFRIPDGPIFLVIGGEGPDNGIVNDYVGVLAKKFGAALVSLEHRYYGKSSPFNSLETKNLKYLSSKQALSDLAVFRQYYQNSLNAKLNRTKAENPWFFFGGSYSGALSAWFRLKFPHLTCGSLASSAVVLAVYNFTEYDRQIGESAGAECKAALQETTQLIEQKLATNAKELKASFNADYLEIDEDFLYLIADAATVAFQYGNPDRVCKPMVEAKKAGEDLVDTYAKYVKEYFIGTFGVNVQTYDQEYLKKTAIDEDSSTRLWWFQVCTEVAYFQVAPSNDSVRSSKVDTKYHLDLCKNVFGEGIFPDVDATNLYYGGTKIAGSKIVFANGSQDPWRHASKQTSSPDLPSYTITCYNCGHCTDIKGCPQSPLVLEGNEKNCSSPDAVHKVRQKISEHIDLWLSECIDTGKSFI</sequence>
<evidence type="ECO:0008006" key="10">
    <source>
        <dbReference type="Google" id="ProtNLM"/>
    </source>
</evidence>
<evidence type="ECO:0000256" key="4">
    <source>
        <dbReference type="ARBA" id="ARBA00022801"/>
    </source>
</evidence>
<dbReference type="InterPro" id="IPR029058">
    <property type="entry name" value="AB_hydrolase_fold"/>
</dbReference>
<keyword evidence="2" id="KW-0645">Protease</keyword>
<dbReference type="PANTHER" id="PTHR11010:SF115">
    <property type="entry name" value="SERINE CARBOXYPEPTIDASE S28 FAMILY PROTEIN"/>
    <property type="match status" value="1"/>
</dbReference>
<protein>
    <recommendedName>
        <fullName evidence="10">Serine protease EDA2</fullName>
    </recommendedName>
</protein>
<dbReference type="GO" id="GO:0008239">
    <property type="term" value="F:dipeptidyl-peptidase activity"/>
    <property type="evidence" value="ECO:0007669"/>
    <property type="project" value="TreeGrafter"/>
</dbReference>
<comment type="similarity">
    <text evidence="1">Belongs to the peptidase S28 family.</text>
</comment>
<dbReference type="SUPFAM" id="SSF53474">
    <property type="entry name" value="alpha/beta-Hydrolases"/>
    <property type="match status" value="1"/>
</dbReference>
<keyword evidence="6" id="KW-1133">Transmembrane helix</keyword>
<dbReference type="InterPro" id="IPR008758">
    <property type="entry name" value="Peptidase_S28"/>
</dbReference>
<comment type="caution">
    <text evidence="8">The sequence shown here is derived from an EMBL/GenBank/DDBJ whole genome shotgun (WGS) entry which is preliminary data.</text>
</comment>
<evidence type="ECO:0000256" key="1">
    <source>
        <dbReference type="ARBA" id="ARBA00011079"/>
    </source>
</evidence>
<dbReference type="GO" id="GO:0070008">
    <property type="term" value="F:serine-type exopeptidase activity"/>
    <property type="evidence" value="ECO:0007669"/>
    <property type="project" value="InterPro"/>
</dbReference>
<dbReference type="Gene3D" id="1.20.120.980">
    <property type="entry name" value="Serine carboxypeptidase S28, SKS domain"/>
    <property type="match status" value="1"/>
</dbReference>
<evidence type="ECO:0000256" key="2">
    <source>
        <dbReference type="ARBA" id="ARBA00022670"/>
    </source>
</evidence>
<reference evidence="8 9" key="1">
    <citation type="submission" date="2024-01" db="EMBL/GenBank/DDBJ databases">
        <title>The genomes of 5 underutilized Papilionoideae crops provide insights into root nodulation and disease resistance.</title>
        <authorList>
            <person name="Yuan L."/>
        </authorList>
    </citation>
    <scope>NUCLEOTIDE SEQUENCE [LARGE SCALE GENOMIC DNA]</scope>
    <source>
        <strain evidence="8">LY-2023</strain>
        <tissue evidence="8">Leaf</tissue>
    </source>
</reference>
<keyword evidence="6" id="KW-0812">Transmembrane</keyword>
<organism evidence="8 9">
    <name type="scientific">Clitoria ternatea</name>
    <name type="common">Butterfly pea</name>
    <dbReference type="NCBI Taxonomy" id="43366"/>
    <lineage>
        <taxon>Eukaryota</taxon>
        <taxon>Viridiplantae</taxon>
        <taxon>Streptophyta</taxon>
        <taxon>Embryophyta</taxon>
        <taxon>Tracheophyta</taxon>
        <taxon>Spermatophyta</taxon>
        <taxon>Magnoliopsida</taxon>
        <taxon>eudicotyledons</taxon>
        <taxon>Gunneridae</taxon>
        <taxon>Pentapetalae</taxon>
        <taxon>rosids</taxon>
        <taxon>fabids</taxon>
        <taxon>Fabales</taxon>
        <taxon>Fabaceae</taxon>
        <taxon>Papilionoideae</taxon>
        <taxon>50 kb inversion clade</taxon>
        <taxon>NPAAA clade</taxon>
        <taxon>indigoferoid/millettioid clade</taxon>
        <taxon>Phaseoleae</taxon>
        <taxon>Clitoria</taxon>
    </lineage>
</organism>
<feature type="transmembrane region" description="Helical" evidence="6">
    <location>
        <begin position="125"/>
        <end position="147"/>
    </location>
</feature>
<dbReference type="EMBL" id="JAYKXN010000008">
    <property type="protein sequence ID" value="KAK7262927.1"/>
    <property type="molecule type" value="Genomic_DNA"/>
</dbReference>
<evidence type="ECO:0000256" key="5">
    <source>
        <dbReference type="ARBA" id="ARBA00023180"/>
    </source>
</evidence>
<proteinExistence type="inferred from homology"/>
<feature type="signal peptide" evidence="7">
    <location>
        <begin position="1"/>
        <end position="19"/>
    </location>
</feature>